<keyword evidence="1" id="KW-0175">Coiled coil</keyword>
<dbReference type="EMBL" id="PIUK01000345">
    <property type="protein sequence ID" value="MBY6278107.1"/>
    <property type="molecule type" value="Genomic_DNA"/>
</dbReference>
<dbReference type="EC" id="3.1.21.3" evidence="2"/>
<accession>A0A953LLF6</accession>
<evidence type="ECO:0000313" key="2">
    <source>
        <dbReference type="EMBL" id="MBY6278107.1"/>
    </source>
</evidence>
<protein>
    <submittedName>
        <fullName evidence="2">Type I restriction-modification system endonuclease</fullName>
        <ecNumber evidence="2">3.1.21.3</ecNumber>
    </submittedName>
</protein>
<reference evidence="2" key="1">
    <citation type="submission" date="2017-11" db="EMBL/GenBank/DDBJ databases">
        <title>Three new genomes from thermophilic consortium.</title>
        <authorList>
            <person name="Quaggio R."/>
            <person name="Amgarten D."/>
            <person name="Setubal J.C."/>
        </authorList>
    </citation>
    <scope>NUCLEOTIDE SEQUENCE</scope>
    <source>
        <strain evidence="2">ZCTH01-B2</strain>
    </source>
</reference>
<evidence type="ECO:0000256" key="1">
    <source>
        <dbReference type="SAM" id="Coils"/>
    </source>
</evidence>
<comment type="caution">
    <text evidence="2">The sequence shown here is derived from an EMBL/GenBank/DDBJ whole genome shotgun (WGS) entry which is preliminary data.</text>
</comment>
<keyword evidence="2" id="KW-0378">Hydrolase</keyword>
<name>A0A953LLF6_SYMTR</name>
<dbReference type="GO" id="GO:0009035">
    <property type="term" value="F:type I site-specific deoxyribonuclease activity"/>
    <property type="evidence" value="ECO:0007669"/>
    <property type="project" value="UniProtKB-EC"/>
</dbReference>
<sequence>MSSNFEFLKDKWEVLARVGETAERNVYQNPNVTISELRKFAETITKYILALEEIREERGTDQQERLRVLFYEQIIPKEIYDLFTVIRLKGNEAVHNPSYGEVNEAKALLHMAFRIAIWFMEVYGDWSFQAPEYIEPTPQTSISADELDHVVKSYEEKLAQLEIELEKIRKEQLYISSEEKKKRREFSQRAIANFELTEAETRILIDQQLRDAGWEADSEK</sequence>
<proteinExistence type="predicted"/>
<keyword evidence="2" id="KW-0540">Nuclease</keyword>
<feature type="non-terminal residue" evidence="2">
    <location>
        <position position="220"/>
    </location>
</feature>
<gene>
    <name evidence="2" type="primary">hsdR</name>
    <name evidence="2" type="ORF">CWE10_18400</name>
</gene>
<feature type="coiled-coil region" evidence="1">
    <location>
        <begin position="144"/>
        <end position="171"/>
    </location>
</feature>
<organism evidence="2 3">
    <name type="scientific">Symbiobacterium thermophilum</name>
    <dbReference type="NCBI Taxonomy" id="2734"/>
    <lineage>
        <taxon>Bacteria</taxon>
        <taxon>Bacillati</taxon>
        <taxon>Bacillota</taxon>
        <taxon>Clostridia</taxon>
        <taxon>Eubacteriales</taxon>
        <taxon>Symbiobacteriaceae</taxon>
        <taxon>Symbiobacterium</taxon>
    </lineage>
</organism>
<dbReference type="Proteomes" id="UP000732377">
    <property type="component" value="Unassembled WGS sequence"/>
</dbReference>
<dbReference type="AlphaFoldDB" id="A0A953LLF6"/>
<evidence type="ECO:0000313" key="3">
    <source>
        <dbReference type="Proteomes" id="UP000732377"/>
    </source>
</evidence>
<keyword evidence="2" id="KW-0255">Endonuclease</keyword>